<feature type="region of interest" description="Disordered" evidence="1">
    <location>
        <begin position="252"/>
        <end position="290"/>
    </location>
</feature>
<dbReference type="Proteomes" id="UP000595140">
    <property type="component" value="Unassembled WGS sequence"/>
</dbReference>
<name>A0A484KE90_9ASTE</name>
<protein>
    <submittedName>
        <fullName evidence="2">Uncharacterized protein</fullName>
    </submittedName>
</protein>
<organism evidence="2 3">
    <name type="scientific">Cuscuta campestris</name>
    <dbReference type="NCBI Taxonomy" id="132261"/>
    <lineage>
        <taxon>Eukaryota</taxon>
        <taxon>Viridiplantae</taxon>
        <taxon>Streptophyta</taxon>
        <taxon>Embryophyta</taxon>
        <taxon>Tracheophyta</taxon>
        <taxon>Spermatophyta</taxon>
        <taxon>Magnoliopsida</taxon>
        <taxon>eudicotyledons</taxon>
        <taxon>Gunneridae</taxon>
        <taxon>Pentapetalae</taxon>
        <taxon>asterids</taxon>
        <taxon>lamiids</taxon>
        <taxon>Solanales</taxon>
        <taxon>Convolvulaceae</taxon>
        <taxon>Cuscuteae</taxon>
        <taxon>Cuscuta</taxon>
        <taxon>Cuscuta subgen. Grammica</taxon>
        <taxon>Cuscuta sect. Cleistogrammica</taxon>
    </lineage>
</organism>
<dbReference type="EMBL" id="OOIL02000171">
    <property type="protein sequence ID" value="VFQ61537.1"/>
    <property type="molecule type" value="Genomic_DNA"/>
</dbReference>
<accession>A0A484KE90</accession>
<gene>
    <name evidence="2" type="ORF">CCAM_LOCUS3313</name>
</gene>
<evidence type="ECO:0000313" key="2">
    <source>
        <dbReference type="EMBL" id="VFQ61537.1"/>
    </source>
</evidence>
<feature type="region of interest" description="Disordered" evidence="1">
    <location>
        <begin position="45"/>
        <end position="71"/>
    </location>
</feature>
<feature type="compositionally biased region" description="Polar residues" evidence="1">
    <location>
        <begin position="266"/>
        <end position="290"/>
    </location>
</feature>
<keyword evidence="3" id="KW-1185">Reference proteome</keyword>
<proteinExistence type="predicted"/>
<feature type="compositionally biased region" description="Polar residues" evidence="1">
    <location>
        <begin position="45"/>
        <end position="58"/>
    </location>
</feature>
<evidence type="ECO:0000313" key="3">
    <source>
        <dbReference type="Proteomes" id="UP000595140"/>
    </source>
</evidence>
<sequence>MGAYGVFSSTTEDLACVGSTGTGNTTTVAAASKSGVTQTTHEINLGGSSVENEATGSASPVKETDSNTAGAATPTVSVDAMATKVPAAITPPDSFPATSVSVDSVPNVCDDRDNVEKVSDAILPKSCTEAYPDVKKIFDGCEVTPTVNCPAACGNSEVILATPTNVQDDTPAMEPNSPLPYNNEHCCNAHNLSSEAELADTHTVDTYNNEEFNSDHSPINLKEFPVLTKELLEATSGEHNYCLEKEMERTLSPSCAGNEETHSDPMENNNSPPLLTNDAGSLQEKSNILR</sequence>
<dbReference type="AlphaFoldDB" id="A0A484KE90"/>
<reference evidence="2 3" key="1">
    <citation type="submission" date="2018-04" db="EMBL/GenBank/DDBJ databases">
        <authorList>
            <person name="Vogel A."/>
        </authorList>
    </citation>
    <scope>NUCLEOTIDE SEQUENCE [LARGE SCALE GENOMIC DNA]</scope>
</reference>
<evidence type="ECO:0000256" key="1">
    <source>
        <dbReference type="SAM" id="MobiDB-lite"/>
    </source>
</evidence>